<reference evidence="1 2" key="1">
    <citation type="submission" date="2019-03" db="EMBL/GenBank/DDBJ databases">
        <title>The genome sequence of a newly discovered highly antifungal drug resistant Aspergillus species, Aspergillus tanneri NIH 1004.</title>
        <authorList>
            <person name="Mounaud S."/>
            <person name="Singh I."/>
            <person name="Joardar V."/>
            <person name="Pakala S."/>
            <person name="Pakala S."/>
            <person name="Venepally P."/>
            <person name="Hoover J."/>
            <person name="Nierman W."/>
            <person name="Chung J."/>
            <person name="Losada L."/>
        </authorList>
    </citation>
    <scope>NUCLEOTIDE SEQUENCE [LARGE SCALE GENOMIC DNA]</scope>
    <source>
        <strain evidence="1 2">NIH1004</strain>
    </source>
</reference>
<evidence type="ECO:0000313" key="2">
    <source>
        <dbReference type="Proteomes" id="UP000308092"/>
    </source>
</evidence>
<evidence type="ECO:0000313" key="1">
    <source>
        <dbReference type="EMBL" id="THC94961.1"/>
    </source>
</evidence>
<protein>
    <submittedName>
        <fullName evidence="1">Uncharacterized protein</fullName>
    </submittedName>
</protein>
<comment type="caution">
    <text evidence="1">The sequence shown here is derived from an EMBL/GenBank/DDBJ whole genome shotgun (WGS) entry which is preliminary data.</text>
</comment>
<dbReference type="Proteomes" id="UP000308092">
    <property type="component" value="Unassembled WGS sequence"/>
</dbReference>
<gene>
    <name evidence="1" type="ORF">EYZ11_005555</name>
</gene>
<keyword evidence="2" id="KW-1185">Reference proteome</keyword>
<dbReference type="VEuPathDB" id="FungiDB:EYZ11_005555"/>
<dbReference type="EMBL" id="SOSA01000180">
    <property type="protein sequence ID" value="THC94961.1"/>
    <property type="molecule type" value="Genomic_DNA"/>
</dbReference>
<dbReference type="AlphaFoldDB" id="A0A4S3JNL4"/>
<name>A0A4S3JNL4_9EURO</name>
<accession>A0A4S3JNL4</accession>
<organism evidence="1 2">
    <name type="scientific">Aspergillus tanneri</name>
    <dbReference type="NCBI Taxonomy" id="1220188"/>
    <lineage>
        <taxon>Eukaryota</taxon>
        <taxon>Fungi</taxon>
        <taxon>Dikarya</taxon>
        <taxon>Ascomycota</taxon>
        <taxon>Pezizomycotina</taxon>
        <taxon>Eurotiomycetes</taxon>
        <taxon>Eurotiomycetidae</taxon>
        <taxon>Eurotiales</taxon>
        <taxon>Aspergillaceae</taxon>
        <taxon>Aspergillus</taxon>
        <taxon>Aspergillus subgen. Circumdati</taxon>
    </lineage>
</organism>
<proteinExistence type="predicted"/>
<sequence>MGAKWSQQLSDITAALEVGHIKNHLQEIIITERLDGS</sequence>